<evidence type="ECO:0008006" key="3">
    <source>
        <dbReference type="Google" id="ProtNLM"/>
    </source>
</evidence>
<name>A0AAV8YV04_9CUCU</name>
<reference evidence="1" key="1">
    <citation type="journal article" date="2023" name="Insect Mol. Biol.">
        <title>Genome sequencing provides insights into the evolution of gene families encoding plant cell wall-degrading enzymes in longhorned beetles.</title>
        <authorList>
            <person name="Shin N.R."/>
            <person name="Okamura Y."/>
            <person name="Kirsch R."/>
            <person name="Pauchet Y."/>
        </authorList>
    </citation>
    <scope>NUCLEOTIDE SEQUENCE</scope>
    <source>
        <strain evidence="1">AMC_N1</strain>
    </source>
</reference>
<sequence>MSKRFVVDLLDRGPRASKRRLQMSVAHSQMLYAAPVWSRVIQNQKLLRKLSGVQRKINIRICSAYRTISTEAAGIIAGVPPIGLLIEERKNKYEGIDGKEARANLMSRWDDDWRNGQNGRWTYQLIPGVQAWIDRPYGEVDYFLTQALSGHGCFRKYLYDRRRAETDACEQCGVQDDAEHTLFQCSRWNIIREDYAQHTGRQFNIANLGADLITSEERWKSPYKLQCGGRFTTVVCTKRRISLKKGRDSVHRVLRSSVV</sequence>
<protein>
    <recommendedName>
        <fullName evidence="3">Reverse transcriptase</fullName>
    </recommendedName>
</protein>
<gene>
    <name evidence="1" type="ORF">NQ318_001438</name>
</gene>
<evidence type="ECO:0000313" key="1">
    <source>
        <dbReference type="EMBL" id="KAJ8955608.1"/>
    </source>
</evidence>
<evidence type="ECO:0000313" key="2">
    <source>
        <dbReference type="Proteomes" id="UP001162162"/>
    </source>
</evidence>
<dbReference type="AlphaFoldDB" id="A0AAV8YV04"/>
<dbReference type="EMBL" id="JAPWTK010000037">
    <property type="protein sequence ID" value="KAJ8955608.1"/>
    <property type="molecule type" value="Genomic_DNA"/>
</dbReference>
<accession>A0AAV8YV04</accession>
<organism evidence="1 2">
    <name type="scientific">Aromia moschata</name>
    <dbReference type="NCBI Taxonomy" id="1265417"/>
    <lineage>
        <taxon>Eukaryota</taxon>
        <taxon>Metazoa</taxon>
        <taxon>Ecdysozoa</taxon>
        <taxon>Arthropoda</taxon>
        <taxon>Hexapoda</taxon>
        <taxon>Insecta</taxon>
        <taxon>Pterygota</taxon>
        <taxon>Neoptera</taxon>
        <taxon>Endopterygota</taxon>
        <taxon>Coleoptera</taxon>
        <taxon>Polyphaga</taxon>
        <taxon>Cucujiformia</taxon>
        <taxon>Chrysomeloidea</taxon>
        <taxon>Cerambycidae</taxon>
        <taxon>Cerambycinae</taxon>
        <taxon>Callichromatini</taxon>
        <taxon>Aromia</taxon>
    </lineage>
</organism>
<proteinExistence type="predicted"/>
<dbReference type="Proteomes" id="UP001162162">
    <property type="component" value="Unassembled WGS sequence"/>
</dbReference>
<comment type="caution">
    <text evidence="1">The sequence shown here is derived from an EMBL/GenBank/DDBJ whole genome shotgun (WGS) entry which is preliminary data.</text>
</comment>
<keyword evidence="2" id="KW-1185">Reference proteome</keyword>